<dbReference type="Gene3D" id="1.10.287.470">
    <property type="entry name" value="Helix hairpin bin"/>
    <property type="match status" value="1"/>
</dbReference>
<dbReference type="EMBL" id="UINC01002839">
    <property type="protein sequence ID" value="SVA00811.1"/>
    <property type="molecule type" value="Genomic_DNA"/>
</dbReference>
<evidence type="ECO:0000259" key="1">
    <source>
        <dbReference type="Pfam" id="PF25917"/>
    </source>
</evidence>
<protein>
    <recommendedName>
        <fullName evidence="1">Multidrug resistance protein MdtA-like barrel-sandwich hybrid domain-containing protein</fullName>
    </recommendedName>
</protein>
<dbReference type="AlphaFoldDB" id="A0A381SBY2"/>
<dbReference type="SUPFAM" id="SSF111369">
    <property type="entry name" value="HlyD-like secretion proteins"/>
    <property type="match status" value="1"/>
</dbReference>
<organism evidence="2">
    <name type="scientific">marine metagenome</name>
    <dbReference type="NCBI Taxonomy" id="408172"/>
    <lineage>
        <taxon>unclassified sequences</taxon>
        <taxon>metagenomes</taxon>
        <taxon>ecological metagenomes</taxon>
    </lineage>
</organism>
<feature type="domain" description="Multidrug resistance protein MdtA-like barrel-sandwich hybrid" evidence="1">
    <location>
        <begin position="61"/>
        <end position="200"/>
    </location>
</feature>
<sequence>MKKTLKIVVIIGILLSLLFVLKYFRDANASEIIDYETEKPFYTSIVKEVVATGKLNPEDEIELKPQVSGIIDKILVEEGDIVKRGDLIARIRVVPNEQAVISANSRINSARLSYNNSKTLFERSKKLFEKGVISKQDFENSELSMEQSKEVLTQAQNDYKIIKKGTLTGGSTANTNILAQIAGTILEIPVREGDQVIESNNFNAGTTIATVADMTIMIFEGQVDETEVSKIEEGSEIKVVLGALEEEEFKAKLTFVAPKGIEQAGAVQFVIKANVNIPENVNVRAGYSANAIMETGNKENILCVKESLLQFNRITDKPFVEIKQKDGTYKTKNVEIGISDGINVEILEGVTENDEIKVWNIVTDDANIFDDERGEDETADDMTD</sequence>
<dbReference type="PANTHER" id="PTHR30469:SF33">
    <property type="entry name" value="SLR1207 PROTEIN"/>
    <property type="match status" value="1"/>
</dbReference>
<accession>A0A381SBY2</accession>
<gene>
    <name evidence="2" type="ORF">METZ01_LOCUS53665</name>
</gene>
<dbReference type="GO" id="GO:0015562">
    <property type="term" value="F:efflux transmembrane transporter activity"/>
    <property type="evidence" value="ECO:0007669"/>
    <property type="project" value="TreeGrafter"/>
</dbReference>
<dbReference type="Gene3D" id="2.40.50.100">
    <property type="match status" value="1"/>
</dbReference>
<evidence type="ECO:0000313" key="2">
    <source>
        <dbReference type="EMBL" id="SVA00811.1"/>
    </source>
</evidence>
<proteinExistence type="predicted"/>
<dbReference type="PANTHER" id="PTHR30469">
    <property type="entry name" value="MULTIDRUG RESISTANCE PROTEIN MDTA"/>
    <property type="match status" value="1"/>
</dbReference>
<dbReference type="Gene3D" id="2.40.420.20">
    <property type="match status" value="1"/>
</dbReference>
<name>A0A381SBY2_9ZZZZ</name>
<reference evidence="2" key="1">
    <citation type="submission" date="2018-05" db="EMBL/GenBank/DDBJ databases">
        <authorList>
            <person name="Lanie J.A."/>
            <person name="Ng W.-L."/>
            <person name="Kazmierczak K.M."/>
            <person name="Andrzejewski T.M."/>
            <person name="Davidsen T.M."/>
            <person name="Wayne K.J."/>
            <person name="Tettelin H."/>
            <person name="Glass J.I."/>
            <person name="Rusch D."/>
            <person name="Podicherti R."/>
            <person name="Tsui H.-C.T."/>
            <person name="Winkler M.E."/>
        </authorList>
    </citation>
    <scope>NUCLEOTIDE SEQUENCE</scope>
</reference>
<dbReference type="InterPro" id="IPR058625">
    <property type="entry name" value="MdtA-like_BSH"/>
</dbReference>
<dbReference type="Gene3D" id="2.40.30.170">
    <property type="match status" value="1"/>
</dbReference>
<dbReference type="GO" id="GO:1990281">
    <property type="term" value="C:efflux pump complex"/>
    <property type="evidence" value="ECO:0007669"/>
    <property type="project" value="TreeGrafter"/>
</dbReference>
<dbReference type="InterPro" id="IPR006143">
    <property type="entry name" value="RND_pump_MFP"/>
</dbReference>
<dbReference type="Pfam" id="PF25917">
    <property type="entry name" value="BSH_RND"/>
    <property type="match status" value="1"/>
</dbReference>
<dbReference type="NCBIfam" id="TIGR01730">
    <property type="entry name" value="RND_mfp"/>
    <property type="match status" value="1"/>
</dbReference>